<dbReference type="RefSeq" id="WP_254421197.1">
    <property type="nucleotide sequence ID" value="NZ_BAAAJB010000007.1"/>
</dbReference>
<dbReference type="PANTHER" id="PTHR46312:SF2">
    <property type="entry name" value="NUCLEOTIDE-BINDING OLIGOMERIZATION DOMAIN-CONTAINING PROTEIN 2-LIKE"/>
    <property type="match status" value="1"/>
</dbReference>
<keyword evidence="4" id="KW-0067">ATP-binding</keyword>
<dbReference type="Gene3D" id="3.40.50.300">
    <property type="entry name" value="P-loop containing nucleotide triphosphate hydrolases"/>
    <property type="match status" value="1"/>
</dbReference>
<gene>
    <name evidence="4" type="ORF">NE857_12850</name>
</gene>
<accession>A0ABY5DHD9</accession>
<protein>
    <submittedName>
        <fullName evidence="4">ATP-binding protein</fullName>
    </submittedName>
</protein>
<dbReference type="EMBL" id="CP099837">
    <property type="protein sequence ID" value="USY22415.1"/>
    <property type="molecule type" value="Genomic_DNA"/>
</dbReference>
<organism evidence="4 5">
    <name type="scientific">Nocardiopsis exhalans</name>
    <dbReference type="NCBI Taxonomy" id="163604"/>
    <lineage>
        <taxon>Bacteria</taxon>
        <taxon>Bacillati</taxon>
        <taxon>Actinomycetota</taxon>
        <taxon>Actinomycetes</taxon>
        <taxon>Streptosporangiales</taxon>
        <taxon>Nocardiopsidaceae</taxon>
        <taxon>Nocardiopsis</taxon>
    </lineage>
</organism>
<evidence type="ECO:0000313" key="4">
    <source>
        <dbReference type="EMBL" id="USY22415.1"/>
    </source>
</evidence>
<sequence length="1065" mass="119361">MSTELKQHHKALKNLGGKLRASDRTSRTQRIEAAHGLLLLVSFFKPLDDCLTETGLRLRAADLELSGDEQQALLARGLRSESVYLPAEGFLWDQEDLFGRAEALFETNARGLLTMVRGLSVTERFGIDTGRGSRLARAIGKELPRRALAVYRDNYLRLCAEAPEFGKWAEFREHEQTRKQMGDAFAGLHAELAAFSSGREVGALRQELARKYRALLGKAVLPVDDVLPEELPDGMVIPSLSDCYVPPSARVARVAQGDTPSAKEWWKHRELLPDLQRFLAARLTHPDMTRYPTVLLGEPGAGKSKLTEVLAAQLPEEDFLAVRVELRSVSADAAVHTQIEEGLEHDLLRRVRWSELLAEAEGALPVVILDGFDELLQAAGVERYDYLEQIRDFQEHQEDMGQPVAVIVTSRTLSASRARFPECSTVIRLEPFGRGQIERVLRTWNHTNWERFDAGEVRPLELNRLLAYPELSQQPLLLLLLLVYDAQDNGLRHAPESMSLAQLYERLLTTFVRRQVRKHRKALNEKDLKREVASELRRLEATALSMFTRQRQSVSAEDLGDDLRALKLDGPRQQAESRTSLPIQAADLLLGRFFFVHVSQARVGGPGHKPLSAYEFLHATFGEYLVARMVSGALRTLVDERVREEEDPRGEPPGDGLLYATSSFACYSDRERTLNFLRELIGTDIDGDRERRAHYGELLIQLFQQAPYPSADRLHSAYQPRRLPLTSRQALYTANLLTLLLIARAEPVNIRELFDGAGEEASALQQWRSVAALWRALPPADWFTVLGTLRMRHLAPSYSEGDTSLLQLEDLSPVNVGESMGFELRTNVIAGDPPQRVPLSVTDPYELRMSSSTSTGQILRSMALRVNGTAAKLSVGVLPYWEILPVGLGNRYMDDEPFALWLYEHEITYLRLRPVDADPERRLAAYRRLFENEGVPGLDRAQLMALKQAREDLQDTPVGTDYHTRLRRLVREHLDSGPLRVTVTPGTGEVDRVLASLSPYLPSEMVDRLTAGAHRAAPPGRRPQTSLPARPLPLDAADEEGSITDLGPYPPGAEELFPPTRPGPA</sequence>
<dbReference type="InterPro" id="IPR049945">
    <property type="entry name" value="AAA_22"/>
</dbReference>
<feature type="domain" description="ORC1/DEAH AAA+ ATPase" evidence="2">
    <location>
        <begin position="289"/>
        <end position="400"/>
    </location>
</feature>
<evidence type="ECO:0000313" key="5">
    <source>
        <dbReference type="Proteomes" id="UP001055940"/>
    </source>
</evidence>
<keyword evidence="4" id="KW-0547">Nucleotide-binding</keyword>
<dbReference type="Pfam" id="PF22738">
    <property type="entry name" value="NNH7"/>
    <property type="match status" value="1"/>
</dbReference>
<name>A0ABY5DHD9_9ACTN</name>
<dbReference type="SUPFAM" id="SSF52540">
    <property type="entry name" value="P-loop containing nucleoside triphosphate hydrolases"/>
    <property type="match status" value="1"/>
</dbReference>
<evidence type="ECO:0000259" key="2">
    <source>
        <dbReference type="Pfam" id="PF13401"/>
    </source>
</evidence>
<dbReference type="Proteomes" id="UP001055940">
    <property type="component" value="Chromosome"/>
</dbReference>
<keyword evidence="5" id="KW-1185">Reference proteome</keyword>
<dbReference type="Pfam" id="PF13401">
    <property type="entry name" value="AAA_22"/>
    <property type="match status" value="1"/>
</dbReference>
<feature type="region of interest" description="Disordered" evidence="1">
    <location>
        <begin position="1014"/>
        <end position="1065"/>
    </location>
</feature>
<dbReference type="PANTHER" id="PTHR46312">
    <property type="entry name" value="NACHT DOMAIN-CONTAINING PROTEIN"/>
    <property type="match status" value="1"/>
</dbReference>
<evidence type="ECO:0000259" key="3">
    <source>
        <dbReference type="Pfam" id="PF22738"/>
    </source>
</evidence>
<evidence type="ECO:0000256" key="1">
    <source>
        <dbReference type="SAM" id="MobiDB-lite"/>
    </source>
</evidence>
<feature type="domain" description="NACHT N-terminal Helical" evidence="3">
    <location>
        <begin position="8"/>
        <end position="173"/>
    </location>
</feature>
<dbReference type="InterPro" id="IPR054567">
    <property type="entry name" value="NNH7"/>
</dbReference>
<feature type="compositionally biased region" description="Low complexity" evidence="1">
    <location>
        <begin position="1014"/>
        <end position="1023"/>
    </location>
</feature>
<dbReference type="InterPro" id="IPR027417">
    <property type="entry name" value="P-loop_NTPase"/>
</dbReference>
<reference evidence="4" key="1">
    <citation type="submission" date="2022-06" db="EMBL/GenBank/DDBJ databases">
        <authorList>
            <person name="Ping M."/>
        </authorList>
    </citation>
    <scope>NUCLEOTIDE SEQUENCE</scope>
    <source>
        <strain evidence="4">JCM11759T</strain>
    </source>
</reference>
<proteinExistence type="predicted"/>
<dbReference type="GO" id="GO:0005524">
    <property type="term" value="F:ATP binding"/>
    <property type="evidence" value="ECO:0007669"/>
    <property type="project" value="UniProtKB-KW"/>
</dbReference>